<proteinExistence type="predicted"/>
<keyword evidence="1" id="KW-0067">ATP-binding</keyword>
<sequence length="44" mass="4847">MGFYIVQPAIKESRISQDQLTVLGTSYTYVKGIAGKDIKVIVSK</sequence>
<keyword evidence="1" id="KW-0378">Hydrolase</keyword>
<organism evidence="1 2">
    <name type="scientific">Stutzerimonas stutzeri NF13</name>
    <dbReference type="NCBI Taxonomy" id="1212548"/>
    <lineage>
        <taxon>Bacteria</taxon>
        <taxon>Pseudomonadati</taxon>
        <taxon>Pseudomonadota</taxon>
        <taxon>Gammaproteobacteria</taxon>
        <taxon>Pseudomonadales</taxon>
        <taxon>Pseudomonadaceae</taxon>
        <taxon>Stutzerimonas</taxon>
    </lineage>
</organism>
<dbReference type="EMBL" id="AOBS01000027">
    <property type="protein sequence ID" value="EME01273.1"/>
    <property type="molecule type" value="Genomic_DNA"/>
</dbReference>
<keyword evidence="1" id="KW-0347">Helicase</keyword>
<keyword evidence="1" id="KW-0547">Nucleotide-binding</keyword>
<name>M2VMR8_STUST</name>
<evidence type="ECO:0000313" key="2">
    <source>
        <dbReference type="Proteomes" id="UP000011700"/>
    </source>
</evidence>
<gene>
    <name evidence="1" type="ORF">B381_04969</name>
</gene>
<dbReference type="Proteomes" id="UP000011700">
    <property type="component" value="Unassembled WGS sequence"/>
</dbReference>
<accession>M2VMR8</accession>
<evidence type="ECO:0000313" key="1">
    <source>
        <dbReference type="EMBL" id="EME01273.1"/>
    </source>
</evidence>
<dbReference type="GO" id="GO:0004386">
    <property type="term" value="F:helicase activity"/>
    <property type="evidence" value="ECO:0007669"/>
    <property type="project" value="UniProtKB-KW"/>
</dbReference>
<dbReference type="AlphaFoldDB" id="M2VMR8"/>
<reference evidence="1 2" key="1">
    <citation type="journal article" date="2013" name="Genome Announc.">
        <title>Draft Genome of Pseudomonas stutzeri Strain NF13, a Nitrogen Fixer Isolated from the Galapagos Rift Hydrothermal Vent.</title>
        <authorList>
            <person name="Pena A."/>
            <person name="Busquets A."/>
            <person name="Gomila M."/>
            <person name="Mayol J."/>
            <person name="Bosch R."/>
            <person name="Nogales B."/>
            <person name="Garcia-Valdes E."/>
            <person name="Bennasar A."/>
            <person name="Lalucat J."/>
        </authorList>
    </citation>
    <scope>NUCLEOTIDE SEQUENCE [LARGE SCALE GENOMIC DNA]</scope>
    <source>
        <strain evidence="1 2">NF13</strain>
    </source>
</reference>
<dbReference type="PATRIC" id="fig|1212548.4.peg.941"/>
<comment type="caution">
    <text evidence="1">The sequence shown here is derived from an EMBL/GenBank/DDBJ whole genome shotgun (WGS) entry which is preliminary data.</text>
</comment>
<protein>
    <submittedName>
        <fullName evidence="1">Putative helicase</fullName>
    </submittedName>
</protein>